<reference evidence="2" key="1">
    <citation type="journal article" date="2020" name="bioRxiv">
        <title>Chromosome-level reference genome of the European wasp spider Argiope bruennichi: a resource for studies on range expansion and evolutionary adaptation.</title>
        <authorList>
            <person name="Sheffer M.M."/>
            <person name="Hoppe A."/>
            <person name="Krehenwinkel H."/>
            <person name="Uhl G."/>
            <person name="Kuss A.W."/>
            <person name="Jensen L."/>
            <person name="Jensen C."/>
            <person name="Gillespie R.G."/>
            <person name="Hoff K.J."/>
            <person name="Prost S."/>
        </authorList>
    </citation>
    <scope>NUCLEOTIDE SEQUENCE</scope>
</reference>
<dbReference type="InterPro" id="IPR000477">
    <property type="entry name" value="RT_dom"/>
</dbReference>
<evidence type="ECO:0000313" key="2">
    <source>
        <dbReference type="EMBL" id="KAF8774012.1"/>
    </source>
</evidence>
<proteinExistence type="predicted"/>
<dbReference type="EMBL" id="JABXBU010002227">
    <property type="protein sequence ID" value="KAF8774012.1"/>
    <property type="molecule type" value="Genomic_DNA"/>
</dbReference>
<protein>
    <submittedName>
        <fullName evidence="2">Retrovirus-related Pol polyprotein type-2 like protein</fullName>
    </submittedName>
</protein>
<dbReference type="PANTHER" id="PTHR47027:SF20">
    <property type="entry name" value="REVERSE TRANSCRIPTASE-LIKE PROTEIN WITH RNA-DIRECTED DNA POLYMERASE DOMAIN"/>
    <property type="match status" value="1"/>
</dbReference>
<dbReference type="AlphaFoldDB" id="A0A8T0EJB5"/>
<dbReference type="Proteomes" id="UP000807504">
    <property type="component" value="Unassembled WGS sequence"/>
</dbReference>
<evidence type="ECO:0000259" key="1">
    <source>
        <dbReference type="PROSITE" id="PS50878"/>
    </source>
</evidence>
<accession>A0A8T0EJB5</accession>
<dbReference type="GO" id="GO:0071897">
    <property type="term" value="P:DNA biosynthetic process"/>
    <property type="evidence" value="ECO:0007669"/>
    <property type="project" value="UniProtKB-ARBA"/>
</dbReference>
<dbReference type="PANTHER" id="PTHR47027">
    <property type="entry name" value="REVERSE TRANSCRIPTASE DOMAIN-CONTAINING PROTEIN"/>
    <property type="match status" value="1"/>
</dbReference>
<organism evidence="2 3">
    <name type="scientific">Argiope bruennichi</name>
    <name type="common">Wasp spider</name>
    <name type="synonym">Aranea bruennichi</name>
    <dbReference type="NCBI Taxonomy" id="94029"/>
    <lineage>
        <taxon>Eukaryota</taxon>
        <taxon>Metazoa</taxon>
        <taxon>Ecdysozoa</taxon>
        <taxon>Arthropoda</taxon>
        <taxon>Chelicerata</taxon>
        <taxon>Arachnida</taxon>
        <taxon>Araneae</taxon>
        <taxon>Araneomorphae</taxon>
        <taxon>Entelegynae</taxon>
        <taxon>Araneoidea</taxon>
        <taxon>Araneidae</taxon>
        <taxon>Argiope</taxon>
    </lineage>
</organism>
<keyword evidence="3" id="KW-1185">Reference proteome</keyword>
<evidence type="ECO:0000313" key="3">
    <source>
        <dbReference type="Proteomes" id="UP000807504"/>
    </source>
</evidence>
<dbReference type="SUPFAM" id="SSF56672">
    <property type="entry name" value="DNA/RNA polymerases"/>
    <property type="match status" value="1"/>
</dbReference>
<dbReference type="InterPro" id="IPR043502">
    <property type="entry name" value="DNA/RNA_pol_sf"/>
</dbReference>
<gene>
    <name evidence="2" type="ORF">HNY73_016615</name>
</gene>
<dbReference type="PROSITE" id="PS50878">
    <property type="entry name" value="RT_POL"/>
    <property type="match status" value="1"/>
</dbReference>
<name>A0A8T0EJB5_ARGBR</name>
<comment type="caution">
    <text evidence="2">The sequence shown here is derived from an EMBL/GenBank/DDBJ whole genome shotgun (WGS) entry which is preliminary data.</text>
</comment>
<dbReference type="Pfam" id="PF00078">
    <property type="entry name" value="RVT_1"/>
    <property type="match status" value="1"/>
</dbReference>
<reference evidence="2" key="2">
    <citation type="submission" date="2020-06" db="EMBL/GenBank/DDBJ databases">
        <authorList>
            <person name="Sheffer M."/>
        </authorList>
    </citation>
    <scope>NUCLEOTIDE SEQUENCE</scope>
</reference>
<sequence>MWAERLYASVDGSALRASGKTAGQHTWISNGTFLVSGRDYINMIKARINALPTRTRTARGRPNKPRNCRAGCAALETPNHVVQQCTISLLLVSVRTLSRIPVRVLCKIYSAFLLLRWVPGFFLIHVRSHPEETRFGCSIPAETSLHSICGGFGISTKSWLLVLCPKWIHLSTTFSLAFALRMELRRRSTCSTTFYKTPVDASALSLWLYSTWRKRSTLSATTPSLMLSLPGKSLQLLSSTSNLCMRTPGLSSASKHISPDPVRPTRGVRQGDPLSPLLFLLVFEQVLKSIPVFEGYMLHGRRVNHIAYADDLVLVADSITGLNNIANKILPALHHSGLNISVEKSSTLSWKADGKNKRVIFDSKATLLVRNRPVRSFRADEKFKYLGINFTPRGRIKFKTDLDERLNILAKSLLKPQQKFFFLVKFLLPSLYHQLTFAKLYSGMLKKLDVSVRKFVRLILHLPKDVPVAAFHANTCDGGLGVPSLRWIAPLLAVNRGGTCHPALLQYDGRPIRTTKDIGKMFQEKLHMQCDGRGLTQTSKVPGAHSWIQDGTSFLSGRDYISCIHVRLGVLYSGARVARGRDKDHMCSRGCSHPETLSHIIQTCYSTHGARIKRHDAIVKYLARVFGDRGCAVHVEPQFQTSLGVQKPDLVVYTPERVLVLDVQVINDQYPLELAHDTKVQKYYSSLRPHLEGLRPSYKVLSLTANWRGALHEPSIRHLTGWGYLRAKDYKILSTRVLLGGKICWHMFQHMTSVRRRVKTGVG</sequence>
<feature type="domain" description="Reverse transcriptase" evidence="1">
    <location>
        <begin position="1"/>
        <end position="390"/>
    </location>
</feature>